<feature type="compositionally biased region" description="Polar residues" evidence="2">
    <location>
        <begin position="715"/>
        <end position="727"/>
    </location>
</feature>
<feature type="compositionally biased region" description="Basic and acidic residues" evidence="2">
    <location>
        <begin position="663"/>
        <end position="678"/>
    </location>
</feature>
<feature type="compositionally biased region" description="Polar residues" evidence="2">
    <location>
        <begin position="767"/>
        <end position="778"/>
    </location>
</feature>
<sequence>MNAERLHLKPPQTTELLFFRKYPVQTHHFHRHYKRRRVKPSTRNLALRCNLLDPFQNFLSQFSSPAALDFLAPALGLASGLSLYLSRSKYDNRSRRLFDVGEWILVTSPTPFNRFVLLRCPSISFEGSEFLEDVNEKLVEEERHFVRLNSGGIQVKSEESGNGGLAEKLKYQRVCVSTQDGGVISIDWPANLELKEERGLDTTLLLVPGTTRGSMDESVRSFVCEALTRGYFPVVMNPRGCAGSPLTNARLFTAADCDDVCTAIQFISETRPWTTLMGIGWGYGANMLTKYLAEVGDRTPLTAATCINNPFDLEEITRCSPYHSALDQMLTNGLTDILQSNKELFQGKAKGFDVEKAISAKSVRDFEKAISMVSYGFEEIEDFYSAFSTRGVIGNVKIPVLFIQNDDGTVPPFSIPRSLIAENPFTSLLLFSCTQSSVNASDRVAESWCQNFAIEGRHPLLNDVDVTINPSKGLALVEGRSSNQGGANKLLDLTPTDANANGYAMYPTKEMSSNSDTADRLHSRSKQDVQGNVEIRREMEEVDDDLTKDEGADPMDSERGEVLQTTRIVMNMLDISMPGCLTEEEKRKVLTAVGQGETLMKALQDAVPGDVREKLTTAVSGILQAQQRNLKLEELLGFGKIRNASSGLKSKIQEEVEVNVEGASKDPHSSDIAKRADELPNGSDDSQSGLEKSSDGMAPELHPSESKKKPLDSGPSYQSTGSQQVDASGSARKIANELGNISGTDDYSKEQTASCPDCADRGLDTSGKLNFTSSTGKANVTEEAIVDEKVRQDSGKPEIEIKKDFSTVKNEEKTLVSSTDQNKTVAGNMTEDAPSPMKSSSESQSMEKEGIDNHQKESRTSQPVLDQNKNVSDSSTPTFNVAQALDALAGVDDSTQVAVNSVFGVIENMISQLEEEKGDETDNKDESKVEDKTVDLPLKKRDISVLPPATAKQDSKNDLQIKSNALQDPPVCEQNENNSNSSRAACTGWLEEEPAADSSLLSADGTDGSLGIAANNHNGGGKEHDQLLGNNFLADHNDRHVGKIPLCVNALPYGDYIHNEYLGRYLLSKVTKTKPLDLDTTTALLLDYFPEEGQWKLLEQPGSFEGSKGDAINHNRVGEKVYDHSSAKLNDSDNIIEPPFVILDTEKHGTVGEYNTEETFDQALQYDDRLEELMQTVKSVILDVLKVEAGRKLSTATMKEMKPNLDKDLEEVANAVSLAVIHDKDHTWHLDGKNFSSNCTSEKIGTLNGEHILRAISSAVLGTSYLRRFLPVGVIIGTSLAALRKFFVVATGHDNNIKSVGCENSGDETDKKYSARDIDQKLTKRTDPVIRLNATRIRDRKESELRTKNSDSVMVGAVTAALGASALLMQHQGQYNEKEIVDISSRPFKQNANTQKVADKVDEPISEKNQNNNLVASLAEKAMSVAGPLVPTKEDGELDQERLVAILTDLGQRGGILRLVGKVALLWGGMRGAMSLTDRLILFLRIAERPLYQRILGFVGMMLVLWSPVIVPLLPTLVQSWTTGSPSRFAELLSIFGLYTAVLILVVLWGKRIRGYEDPLAQYGLDLISPPKIHNFFKGFIGGTILVLSIQSINAVVGCVSFSWPSILLSPSLGAMTSLKVFGRLTLLASRGIITASGVALVEELLFRSWLPEEIATNLGYHQGTIISGLVFSLLQGSLRAVPGLWLLSLALAGLRQRSKGNLAIPIGLRTGIMASSFVLQTGGFLSYNLNSPLWFTGTRPFQPFSGVVGLAFALFLAIILYPRKSFRKRKRLKRIIRE</sequence>
<dbReference type="GO" id="GO:0080120">
    <property type="term" value="P:CAAX-box protein maturation"/>
    <property type="evidence" value="ECO:0007669"/>
    <property type="project" value="UniProtKB-ARBA"/>
</dbReference>
<feature type="compositionally biased region" description="Basic and acidic residues" evidence="2">
    <location>
        <begin position="702"/>
        <end position="711"/>
    </location>
</feature>
<gene>
    <name evidence="6" type="ORF">K2173_017346</name>
</gene>
<feature type="compositionally biased region" description="Basic and acidic residues" evidence="2">
    <location>
        <begin position="920"/>
        <end position="943"/>
    </location>
</feature>
<dbReference type="InterPro" id="IPR003675">
    <property type="entry name" value="Rce1/LyrA-like_dom"/>
</dbReference>
<feature type="compositionally biased region" description="Basic and acidic residues" evidence="2">
    <location>
        <begin position="845"/>
        <end position="859"/>
    </location>
</feature>
<feature type="region of interest" description="Disordered" evidence="2">
    <location>
        <begin position="809"/>
        <end position="877"/>
    </location>
</feature>
<proteinExistence type="inferred from homology"/>
<dbReference type="Proteomes" id="UP001159364">
    <property type="component" value="Linkage Group LG04"/>
</dbReference>
<feature type="region of interest" description="Disordered" evidence="2">
    <location>
        <begin position="659"/>
        <end position="780"/>
    </location>
</feature>
<feature type="compositionally biased region" description="Polar residues" evidence="2">
    <location>
        <begin position="739"/>
        <end position="754"/>
    </location>
</feature>
<comment type="similarity">
    <text evidence="1">Belongs to the AB hydrolase superfamily. AB hydrolase 4 family.</text>
</comment>
<feature type="compositionally biased region" description="Basic and acidic residues" evidence="2">
    <location>
        <begin position="517"/>
        <end position="527"/>
    </location>
</feature>
<dbReference type="GO" id="GO:0047372">
    <property type="term" value="F:monoacylglycerol lipase activity"/>
    <property type="evidence" value="ECO:0007669"/>
    <property type="project" value="TreeGrafter"/>
</dbReference>
<dbReference type="EMBL" id="JAIWQS010000004">
    <property type="protein sequence ID" value="KAJ8767302.1"/>
    <property type="molecule type" value="Genomic_DNA"/>
</dbReference>
<feature type="compositionally biased region" description="Polar residues" evidence="2">
    <location>
        <begin position="815"/>
        <end position="827"/>
    </location>
</feature>
<comment type="caution">
    <text evidence="6">The sequence shown here is derived from an EMBL/GenBank/DDBJ whole genome shotgun (WGS) entry which is preliminary data.</text>
</comment>
<evidence type="ECO:0000256" key="1">
    <source>
        <dbReference type="ARBA" id="ARBA00010884"/>
    </source>
</evidence>
<evidence type="ECO:0000259" key="4">
    <source>
        <dbReference type="Pfam" id="PF02517"/>
    </source>
</evidence>
<evidence type="ECO:0000256" key="3">
    <source>
        <dbReference type="SAM" id="Phobius"/>
    </source>
</evidence>
<evidence type="ECO:0008006" key="8">
    <source>
        <dbReference type="Google" id="ProtNLM"/>
    </source>
</evidence>
<feature type="transmembrane region" description="Helical" evidence="3">
    <location>
        <begin position="1707"/>
        <end position="1730"/>
    </location>
</feature>
<dbReference type="SUPFAM" id="SSF53474">
    <property type="entry name" value="alpha/beta-Hydrolases"/>
    <property type="match status" value="1"/>
</dbReference>
<reference evidence="6 7" key="1">
    <citation type="submission" date="2021-09" db="EMBL/GenBank/DDBJ databases">
        <title>Genomic insights and catalytic innovation underlie evolution of tropane alkaloids biosynthesis.</title>
        <authorList>
            <person name="Wang Y.-J."/>
            <person name="Tian T."/>
            <person name="Huang J.-P."/>
            <person name="Huang S.-X."/>
        </authorList>
    </citation>
    <scope>NUCLEOTIDE SEQUENCE [LARGE SCALE GENOMIC DNA]</scope>
    <source>
        <strain evidence="6">KIB-2018</strain>
        <tissue evidence="6">Leaf</tissue>
    </source>
</reference>
<keyword evidence="3" id="KW-1133">Transmembrane helix</keyword>
<feature type="region of interest" description="Disordered" evidence="2">
    <location>
        <begin position="914"/>
        <end position="958"/>
    </location>
</feature>
<evidence type="ECO:0000313" key="6">
    <source>
        <dbReference type="EMBL" id="KAJ8767302.1"/>
    </source>
</evidence>
<feature type="transmembrane region" description="Helical" evidence="3">
    <location>
        <begin position="1529"/>
        <end position="1550"/>
    </location>
</feature>
<dbReference type="InterPro" id="IPR050960">
    <property type="entry name" value="AB_hydrolase_4_sf"/>
</dbReference>
<feature type="compositionally biased region" description="Low complexity" evidence="2">
    <location>
        <begin position="834"/>
        <end position="844"/>
    </location>
</feature>
<dbReference type="GO" id="GO:0034338">
    <property type="term" value="F:short-chain carboxylesterase activity"/>
    <property type="evidence" value="ECO:0007669"/>
    <property type="project" value="TreeGrafter"/>
</dbReference>
<dbReference type="GO" id="GO:0004175">
    <property type="term" value="F:endopeptidase activity"/>
    <property type="evidence" value="ECO:0007669"/>
    <property type="project" value="UniProtKB-ARBA"/>
</dbReference>
<feature type="compositionally biased region" description="Polar residues" evidence="2">
    <location>
        <begin position="860"/>
        <end position="877"/>
    </location>
</feature>
<dbReference type="InterPro" id="IPR029058">
    <property type="entry name" value="AB_hydrolase_fold"/>
</dbReference>
<feature type="transmembrane region" description="Helical" evidence="3">
    <location>
        <begin position="1495"/>
        <end position="1517"/>
    </location>
</feature>
<feature type="domain" description="DUF7750" evidence="5">
    <location>
        <begin position="560"/>
        <end position="624"/>
    </location>
</feature>
<keyword evidence="7" id="KW-1185">Reference proteome</keyword>
<dbReference type="Pfam" id="PF24930">
    <property type="entry name" value="DUF7750"/>
    <property type="match status" value="1"/>
</dbReference>
<feature type="domain" description="CAAX prenyl protease 2/Lysostaphin resistance protein A-like" evidence="4">
    <location>
        <begin position="1632"/>
        <end position="1710"/>
    </location>
</feature>
<dbReference type="PANTHER" id="PTHR10794:SF92">
    <property type="entry name" value="EMBRYOGENESIS-ASSOCIATED PROTEIN EMB8"/>
    <property type="match status" value="1"/>
</dbReference>
<dbReference type="Pfam" id="PF02517">
    <property type="entry name" value="Rce1-like"/>
    <property type="match status" value="1"/>
</dbReference>
<evidence type="ECO:0000313" key="7">
    <source>
        <dbReference type="Proteomes" id="UP001159364"/>
    </source>
</evidence>
<protein>
    <recommendedName>
        <fullName evidence="8">Embryogenesis-associated protein EMB8</fullName>
    </recommendedName>
</protein>
<feature type="region of interest" description="Disordered" evidence="2">
    <location>
        <begin position="509"/>
        <end position="528"/>
    </location>
</feature>
<feature type="transmembrane region" description="Helical" evidence="3">
    <location>
        <begin position="1742"/>
        <end position="1762"/>
    </location>
</feature>
<evidence type="ECO:0000259" key="5">
    <source>
        <dbReference type="Pfam" id="PF24930"/>
    </source>
</evidence>
<organism evidence="6 7">
    <name type="scientific">Erythroxylum novogranatense</name>
    <dbReference type="NCBI Taxonomy" id="1862640"/>
    <lineage>
        <taxon>Eukaryota</taxon>
        <taxon>Viridiplantae</taxon>
        <taxon>Streptophyta</taxon>
        <taxon>Embryophyta</taxon>
        <taxon>Tracheophyta</taxon>
        <taxon>Spermatophyta</taxon>
        <taxon>Magnoliopsida</taxon>
        <taxon>eudicotyledons</taxon>
        <taxon>Gunneridae</taxon>
        <taxon>Pentapetalae</taxon>
        <taxon>rosids</taxon>
        <taxon>fabids</taxon>
        <taxon>Malpighiales</taxon>
        <taxon>Erythroxylaceae</taxon>
        <taxon>Erythroxylum</taxon>
    </lineage>
</organism>
<dbReference type="InterPro" id="IPR056652">
    <property type="entry name" value="DUF7750"/>
</dbReference>
<evidence type="ECO:0000256" key="2">
    <source>
        <dbReference type="SAM" id="MobiDB-lite"/>
    </source>
</evidence>
<dbReference type="Gene3D" id="3.40.50.1820">
    <property type="entry name" value="alpha/beta hydrolase"/>
    <property type="match status" value="1"/>
</dbReference>
<keyword evidence="3" id="KW-0472">Membrane</keyword>
<accession>A0AAV8TK36</accession>
<dbReference type="PANTHER" id="PTHR10794">
    <property type="entry name" value="ABHYDROLASE DOMAIN-CONTAINING PROTEIN"/>
    <property type="match status" value="1"/>
</dbReference>
<name>A0AAV8TK36_9ROSI</name>
<keyword evidence="3" id="KW-0812">Transmembrane</keyword>